<gene>
    <name evidence="1" type="ORF">RhiirA1_465493</name>
</gene>
<dbReference type="VEuPathDB" id="FungiDB:FUN_008825"/>
<dbReference type="Proteomes" id="UP000232688">
    <property type="component" value="Unassembled WGS sequence"/>
</dbReference>
<name>A0A2N0RFX0_9GLOM</name>
<dbReference type="EMBL" id="LLXH01000888">
    <property type="protein sequence ID" value="PKC62209.1"/>
    <property type="molecule type" value="Genomic_DNA"/>
</dbReference>
<reference evidence="1 2" key="1">
    <citation type="submission" date="2017-10" db="EMBL/GenBank/DDBJ databases">
        <title>Extensive intraspecific genome diversity in a model arbuscular mycorrhizal fungus.</title>
        <authorList>
            <person name="Chen E.C.H."/>
            <person name="Morin E."/>
            <person name="Baudet D."/>
            <person name="Noel J."/>
            <person name="Ndikumana S."/>
            <person name="Charron P."/>
            <person name="St-Onge C."/>
            <person name="Giorgi J."/>
            <person name="Grigoriev I.V."/>
            <person name="Roux C."/>
            <person name="Martin F.M."/>
            <person name="Corradi N."/>
        </authorList>
    </citation>
    <scope>NUCLEOTIDE SEQUENCE [LARGE SCALE GENOMIC DNA]</scope>
    <source>
        <strain evidence="1 2">A1</strain>
    </source>
</reference>
<dbReference type="VEuPathDB" id="FungiDB:RhiirA1_465493"/>
<reference evidence="1 2" key="2">
    <citation type="submission" date="2017-10" db="EMBL/GenBank/DDBJ databases">
        <title>Genome analyses suggest a sexual origin of heterokaryosis in a supposedly ancient asexual fungus.</title>
        <authorList>
            <person name="Corradi N."/>
            <person name="Sedzielewska K."/>
            <person name="Noel J."/>
            <person name="Charron P."/>
            <person name="Farinelli L."/>
            <person name="Marton T."/>
            <person name="Kruger M."/>
            <person name="Pelin A."/>
            <person name="Brachmann A."/>
            <person name="Corradi N."/>
        </authorList>
    </citation>
    <scope>NUCLEOTIDE SEQUENCE [LARGE SCALE GENOMIC DNA]</scope>
    <source>
        <strain evidence="1 2">A1</strain>
    </source>
</reference>
<proteinExistence type="predicted"/>
<evidence type="ECO:0000313" key="1">
    <source>
        <dbReference type="EMBL" id="PKC62209.1"/>
    </source>
</evidence>
<protein>
    <submittedName>
        <fullName evidence="1">Uncharacterized protein</fullName>
    </submittedName>
</protein>
<comment type="caution">
    <text evidence="1">The sequence shown here is derived from an EMBL/GenBank/DDBJ whole genome shotgun (WGS) entry which is preliminary data.</text>
</comment>
<evidence type="ECO:0000313" key="2">
    <source>
        <dbReference type="Proteomes" id="UP000232688"/>
    </source>
</evidence>
<dbReference type="AlphaFoldDB" id="A0A2N0RFX0"/>
<sequence length="126" mass="14220">MNKSPKRSFLVIYSSEEKEIADVNSLQKEFEEIANKASTDSENIVDFDNKVVFGLKVEDAFEEVEGENDLLNVESTDSESIEVEGKSILSSVESTDSESTEFDDNITFRLEIGIIYCIIIIVMTKY</sequence>
<dbReference type="VEuPathDB" id="FungiDB:RhiirFUN_007606"/>
<organism evidence="1 2">
    <name type="scientific">Rhizophagus irregularis</name>
    <dbReference type="NCBI Taxonomy" id="588596"/>
    <lineage>
        <taxon>Eukaryota</taxon>
        <taxon>Fungi</taxon>
        <taxon>Fungi incertae sedis</taxon>
        <taxon>Mucoromycota</taxon>
        <taxon>Glomeromycotina</taxon>
        <taxon>Glomeromycetes</taxon>
        <taxon>Glomerales</taxon>
        <taxon>Glomeraceae</taxon>
        <taxon>Rhizophagus</taxon>
    </lineage>
</organism>
<accession>A0A2N0RFX0</accession>